<accession>X1VYK2</accession>
<sequence length="50" mass="5404">MVISHVVIEVDPAVYYMKGNAITIYPAQGKHTIELNSSPVGGSFGDWHAC</sequence>
<organism evidence="1">
    <name type="scientific">marine sediment metagenome</name>
    <dbReference type="NCBI Taxonomy" id="412755"/>
    <lineage>
        <taxon>unclassified sequences</taxon>
        <taxon>metagenomes</taxon>
        <taxon>ecological metagenomes</taxon>
    </lineage>
</organism>
<reference evidence="1" key="1">
    <citation type="journal article" date="2014" name="Front. Microbiol.">
        <title>High frequency of phylogenetically diverse reductive dehalogenase-homologous genes in deep subseafloor sedimentary metagenomes.</title>
        <authorList>
            <person name="Kawai M."/>
            <person name="Futagami T."/>
            <person name="Toyoda A."/>
            <person name="Takaki Y."/>
            <person name="Nishi S."/>
            <person name="Hori S."/>
            <person name="Arai W."/>
            <person name="Tsubouchi T."/>
            <person name="Morono Y."/>
            <person name="Uchiyama I."/>
            <person name="Ito T."/>
            <person name="Fujiyama A."/>
            <person name="Inagaki F."/>
            <person name="Takami H."/>
        </authorList>
    </citation>
    <scope>NUCLEOTIDE SEQUENCE</scope>
    <source>
        <strain evidence="1">Expedition CK06-06</strain>
    </source>
</reference>
<proteinExistence type="predicted"/>
<dbReference type="EMBL" id="BARW01036122">
    <property type="protein sequence ID" value="GAJ24641.1"/>
    <property type="molecule type" value="Genomic_DNA"/>
</dbReference>
<dbReference type="AlphaFoldDB" id="X1VYK2"/>
<comment type="caution">
    <text evidence="1">The sequence shown here is derived from an EMBL/GenBank/DDBJ whole genome shotgun (WGS) entry which is preliminary data.</text>
</comment>
<evidence type="ECO:0000313" key="1">
    <source>
        <dbReference type="EMBL" id="GAJ24641.1"/>
    </source>
</evidence>
<name>X1VYK2_9ZZZZ</name>
<protein>
    <submittedName>
        <fullName evidence="1">Uncharacterized protein</fullName>
    </submittedName>
</protein>
<gene>
    <name evidence="1" type="ORF">S12H4_56161</name>
</gene>